<dbReference type="GO" id="GO:0022857">
    <property type="term" value="F:transmembrane transporter activity"/>
    <property type="evidence" value="ECO:0007669"/>
    <property type="project" value="InterPro"/>
</dbReference>
<reference evidence="8" key="1">
    <citation type="submission" date="2022-11" db="UniProtKB">
        <authorList>
            <consortium name="WormBaseParasite"/>
        </authorList>
    </citation>
    <scope>IDENTIFICATION</scope>
</reference>
<dbReference type="PANTHER" id="PTHR23507:SF6">
    <property type="entry name" value="PROTON-COUPLED FOLATE TRANSPORTER"/>
    <property type="match status" value="1"/>
</dbReference>
<accession>A0A914CC36</accession>
<evidence type="ECO:0000256" key="6">
    <source>
        <dbReference type="SAM" id="Phobius"/>
    </source>
</evidence>
<dbReference type="GO" id="GO:0016020">
    <property type="term" value="C:membrane"/>
    <property type="evidence" value="ECO:0007669"/>
    <property type="project" value="UniProtKB-SubCell"/>
</dbReference>
<feature type="region of interest" description="Disordered" evidence="5">
    <location>
        <begin position="471"/>
        <end position="506"/>
    </location>
</feature>
<feature type="transmembrane region" description="Helical" evidence="6">
    <location>
        <begin position="82"/>
        <end position="105"/>
    </location>
</feature>
<feature type="transmembrane region" description="Helical" evidence="6">
    <location>
        <begin position="266"/>
        <end position="285"/>
    </location>
</feature>
<name>A0A914CC36_9BILA</name>
<dbReference type="PANTHER" id="PTHR23507">
    <property type="entry name" value="ZGC:174356"/>
    <property type="match status" value="1"/>
</dbReference>
<keyword evidence="3 6" id="KW-1133">Transmembrane helix</keyword>
<feature type="transmembrane region" description="Helical" evidence="6">
    <location>
        <begin position="339"/>
        <end position="358"/>
    </location>
</feature>
<proteinExistence type="predicted"/>
<evidence type="ECO:0000256" key="4">
    <source>
        <dbReference type="ARBA" id="ARBA00023136"/>
    </source>
</evidence>
<evidence type="ECO:0000256" key="3">
    <source>
        <dbReference type="ARBA" id="ARBA00022989"/>
    </source>
</evidence>
<evidence type="ECO:0000313" key="8">
    <source>
        <dbReference type="WBParaSite" id="ACRNAN_Path_836.g3204.t1"/>
    </source>
</evidence>
<keyword evidence="4 6" id="KW-0472">Membrane</keyword>
<dbReference type="InterPro" id="IPR036259">
    <property type="entry name" value="MFS_trans_sf"/>
</dbReference>
<dbReference type="InterPro" id="IPR011701">
    <property type="entry name" value="MFS"/>
</dbReference>
<feature type="transmembrane region" description="Helical" evidence="6">
    <location>
        <begin position="305"/>
        <end position="327"/>
    </location>
</feature>
<organism evidence="7 8">
    <name type="scientific">Acrobeloides nanus</name>
    <dbReference type="NCBI Taxonomy" id="290746"/>
    <lineage>
        <taxon>Eukaryota</taxon>
        <taxon>Metazoa</taxon>
        <taxon>Ecdysozoa</taxon>
        <taxon>Nematoda</taxon>
        <taxon>Chromadorea</taxon>
        <taxon>Rhabditida</taxon>
        <taxon>Tylenchina</taxon>
        <taxon>Cephalobomorpha</taxon>
        <taxon>Cephaloboidea</taxon>
        <taxon>Cephalobidae</taxon>
        <taxon>Acrobeloides</taxon>
    </lineage>
</organism>
<keyword evidence="7" id="KW-1185">Reference proteome</keyword>
<comment type="subcellular location">
    <subcellularLocation>
        <location evidence="1">Membrane</location>
        <topology evidence="1">Multi-pass membrane protein</topology>
    </subcellularLocation>
</comment>
<feature type="compositionally biased region" description="Polar residues" evidence="5">
    <location>
        <begin position="490"/>
        <end position="506"/>
    </location>
</feature>
<dbReference type="SUPFAM" id="SSF103473">
    <property type="entry name" value="MFS general substrate transporter"/>
    <property type="match status" value="1"/>
</dbReference>
<evidence type="ECO:0000256" key="2">
    <source>
        <dbReference type="ARBA" id="ARBA00022692"/>
    </source>
</evidence>
<dbReference type="WBParaSite" id="ACRNAN_Path_836.g3204.t1">
    <property type="protein sequence ID" value="ACRNAN_Path_836.g3204.t1"/>
    <property type="gene ID" value="ACRNAN_Path_836.g3204"/>
</dbReference>
<evidence type="ECO:0000256" key="5">
    <source>
        <dbReference type="SAM" id="MobiDB-lite"/>
    </source>
</evidence>
<feature type="transmembrane region" description="Helical" evidence="6">
    <location>
        <begin position="397"/>
        <end position="420"/>
    </location>
</feature>
<feature type="transmembrane region" description="Helical" evidence="6">
    <location>
        <begin position="426"/>
        <end position="449"/>
    </location>
</feature>
<dbReference type="Pfam" id="PF07690">
    <property type="entry name" value="MFS_1"/>
    <property type="match status" value="1"/>
</dbReference>
<feature type="transmembrane region" description="Helical" evidence="6">
    <location>
        <begin position="111"/>
        <end position="139"/>
    </location>
</feature>
<feature type="transmembrane region" description="Helical" evidence="6">
    <location>
        <begin position="192"/>
        <end position="213"/>
    </location>
</feature>
<protein>
    <submittedName>
        <fullName evidence="8">Proton-coupled folate transporter</fullName>
    </submittedName>
</protein>
<feature type="transmembrane region" description="Helical" evidence="6">
    <location>
        <begin position="159"/>
        <end position="180"/>
    </location>
</feature>
<feature type="transmembrane region" description="Helical" evidence="6">
    <location>
        <begin position="364"/>
        <end position="385"/>
    </location>
</feature>
<evidence type="ECO:0000256" key="1">
    <source>
        <dbReference type="ARBA" id="ARBA00004141"/>
    </source>
</evidence>
<dbReference type="AlphaFoldDB" id="A0A914CC36"/>
<dbReference type="Proteomes" id="UP000887540">
    <property type="component" value="Unplaced"/>
</dbReference>
<keyword evidence="2 6" id="KW-0812">Transmembrane</keyword>
<sequence>MPLFLYWARCIEIFGDNVQRPADNLTSLCIQISAGNNTKLLDKLEKDITNMKIYLQVASTLTTIISAPLLGRWSDRSGGRKLPLIICLSGLVFYCAIHTASIFFYTTINVYYFQFSAELISGCLGGLVTIFTLSSAIVVDDSRAQMNMESSTVPVRIGISCAAQSIGMLLGMLLTNLLLVPVESGAEAHVRGYFYAVFSAFLFALMALFYTVFKVKESYDYEEPLRLRSQSNAARATTHECSTPFKSLRKFVFEIFEVVSEKREGYMRLCLNLCIFFMFVEFLAFDNTLLTLVVKRPPFSWEDSTFTHFAILRSFVSSIGMALMPFILDKTNFTGKESIMIMVGIAACIATSLMLAFATATFMVFASTMFAWIIGGISPGYRTLMPKMVPQNQTARLFAFIGIIIMLTPLLSSLIFNNIYNATMDFWPGFVFIIYAALNFVVLCGQLLVHGLMLPIWRRGPIREEDAEVYENPNFEEQPSANPIHEVEFENQQSNSSAGNSDSTEA</sequence>
<evidence type="ECO:0000313" key="7">
    <source>
        <dbReference type="Proteomes" id="UP000887540"/>
    </source>
</evidence>
<dbReference type="Gene3D" id="1.20.1250.20">
    <property type="entry name" value="MFS general substrate transporter like domains"/>
    <property type="match status" value="1"/>
</dbReference>
<feature type="transmembrane region" description="Helical" evidence="6">
    <location>
        <begin position="53"/>
        <end position="70"/>
    </location>
</feature>